<dbReference type="GO" id="GO:0016020">
    <property type="term" value="C:membrane"/>
    <property type="evidence" value="ECO:0007669"/>
    <property type="project" value="UniProtKB-SubCell"/>
</dbReference>
<evidence type="ECO:0000256" key="7">
    <source>
        <dbReference type="SAM" id="Phobius"/>
    </source>
</evidence>
<feature type="domain" description="HAMP" evidence="9">
    <location>
        <begin position="325"/>
        <end position="376"/>
    </location>
</feature>
<dbReference type="PANTHER" id="PTHR43065">
    <property type="entry name" value="SENSOR HISTIDINE KINASE"/>
    <property type="match status" value="1"/>
</dbReference>
<keyword evidence="11" id="KW-1185">Reference proteome</keyword>
<feature type="domain" description="Histidine kinase" evidence="8">
    <location>
        <begin position="545"/>
        <end position="717"/>
    </location>
</feature>
<evidence type="ECO:0000259" key="8">
    <source>
        <dbReference type="PROSITE" id="PS50109"/>
    </source>
</evidence>
<dbReference type="Gene3D" id="1.10.287.130">
    <property type="match status" value="1"/>
</dbReference>
<dbReference type="PROSITE" id="PS50109">
    <property type="entry name" value="HIS_KIN"/>
    <property type="match status" value="1"/>
</dbReference>
<evidence type="ECO:0000256" key="4">
    <source>
        <dbReference type="ARBA" id="ARBA00022553"/>
    </source>
</evidence>
<name>A0A931NGT5_9BURK</name>
<dbReference type="Gene3D" id="1.20.58.920">
    <property type="match status" value="1"/>
</dbReference>
<dbReference type="InterPro" id="IPR036097">
    <property type="entry name" value="HisK_dim/P_sf"/>
</dbReference>
<proteinExistence type="predicted"/>
<dbReference type="EMBL" id="JAEDAK010000003">
    <property type="protein sequence ID" value="MBH9576409.1"/>
    <property type="molecule type" value="Genomic_DNA"/>
</dbReference>
<keyword evidence="7" id="KW-1133">Transmembrane helix</keyword>
<dbReference type="EC" id="2.7.13.3" evidence="3"/>
<keyword evidence="7" id="KW-0812">Transmembrane</keyword>
<comment type="caution">
    <text evidence="10">The sequence shown here is derived from an EMBL/GenBank/DDBJ whole genome shotgun (WGS) entry which is preliminary data.</text>
</comment>
<keyword evidence="6" id="KW-0418">Kinase</keyword>
<comment type="catalytic activity">
    <reaction evidence="1">
        <text>ATP + protein L-histidine = ADP + protein N-phospho-L-histidine.</text>
        <dbReference type="EC" id="2.7.13.3"/>
    </reaction>
</comment>
<protein>
    <recommendedName>
        <fullName evidence="3">histidine kinase</fullName>
        <ecNumber evidence="3">2.7.13.3</ecNumber>
    </recommendedName>
</protein>
<dbReference type="GO" id="GO:0000155">
    <property type="term" value="F:phosphorelay sensor kinase activity"/>
    <property type="evidence" value="ECO:0007669"/>
    <property type="project" value="InterPro"/>
</dbReference>
<evidence type="ECO:0000256" key="2">
    <source>
        <dbReference type="ARBA" id="ARBA00004370"/>
    </source>
</evidence>
<dbReference type="InterPro" id="IPR036890">
    <property type="entry name" value="HATPase_C_sf"/>
</dbReference>
<evidence type="ECO:0000256" key="3">
    <source>
        <dbReference type="ARBA" id="ARBA00012438"/>
    </source>
</evidence>
<evidence type="ECO:0000256" key="5">
    <source>
        <dbReference type="ARBA" id="ARBA00022679"/>
    </source>
</evidence>
<dbReference type="InterPro" id="IPR003660">
    <property type="entry name" value="HAMP_dom"/>
</dbReference>
<comment type="subcellular location">
    <subcellularLocation>
        <location evidence="2">Membrane</location>
    </subcellularLocation>
</comment>
<dbReference type="PANTHER" id="PTHR43065:SF48">
    <property type="entry name" value="HISTIDINE KINASE"/>
    <property type="match status" value="1"/>
</dbReference>
<sequence>MRPPRFDLHPLGLRAQLLTILLLIASLAAVIALVLLHALGQVETALTRITGVDLNRFELSQRMATQAQNVVAQVPTLTRAGSEAAIDSAGVRLEQDLNDLTKTLQALSAAGNADPELRTLQGFLGNLRSNIAQLQQIARRRLVLEQSQAGATRRLESLRQQLSQDDGPGAPLAVLRVRQRLFELSVATVTGAQLGDPVELQALLTRVSAEVQALDRSLPNQGLPAGFRQRAHELLALLGAAENPLRLRLEQVRLSYLQETRLSVNGSLSDRFLATAASFNQSTQASVRALGSDLGSLIRRQRAVSVFAFAAMALGVVGVLIYANLFIVRRLRQLLDAIEASKAAPHTRLPALGRNEIGDLARALQDNLDLLAGREAATLAAKETAEQALEGLRRTQSQLLQSEKMALLGQLVASVAHEINTPIAAVKSSGNAMAMALDQWLSGLPDLLRQLDAATLQAYLDLVGQVRQARPLESTRAERQRVRELAAALQAEGVASSHWMAGRLVQINPALELGPVLPLCRHPLAAHVLDSAAALATLLSGAQNINTAVEQVAKIVFALKSYSRVSGEAPRVLADVREGLETVLTLYHNRIKRGVELVRHFEPVPPLHCWPDELNQVWTNLIHNALQAMQDRGRLELGLGLQGEHLLVRIRDSGPGIPPELHQRIFEPFFTTKASGEGSGLGLDIVRRIVDKHGGRIEVDSRPGEGAEFRVYLPLRPAA</sequence>
<evidence type="ECO:0000256" key="6">
    <source>
        <dbReference type="ARBA" id="ARBA00022777"/>
    </source>
</evidence>
<dbReference type="Pfam" id="PF02518">
    <property type="entry name" value="HATPase_c"/>
    <property type="match status" value="1"/>
</dbReference>
<reference evidence="10" key="1">
    <citation type="submission" date="2020-12" db="EMBL/GenBank/DDBJ databases">
        <title>The genome sequence of Inhella sp. 1Y17.</title>
        <authorList>
            <person name="Liu Y."/>
        </authorList>
    </citation>
    <scope>NUCLEOTIDE SEQUENCE</scope>
    <source>
        <strain evidence="10">1Y17</strain>
    </source>
</reference>
<dbReference type="SUPFAM" id="SSF47384">
    <property type="entry name" value="Homodimeric domain of signal transducing histidine kinase"/>
    <property type="match status" value="1"/>
</dbReference>
<dbReference type="InterPro" id="IPR004358">
    <property type="entry name" value="Sig_transdc_His_kin-like_C"/>
</dbReference>
<dbReference type="InterPro" id="IPR003661">
    <property type="entry name" value="HisK_dim/P_dom"/>
</dbReference>
<dbReference type="Gene3D" id="3.30.565.10">
    <property type="entry name" value="Histidine kinase-like ATPase, C-terminal domain"/>
    <property type="match status" value="1"/>
</dbReference>
<evidence type="ECO:0000313" key="10">
    <source>
        <dbReference type="EMBL" id="MBH9576409.1"/>
    </source>
</evidence>
<dbReference type="CDD" id="cd00082">
    <property type="entry name" value="HisKA"/>
    <property type="match status" value="1"/>
</dbReference>
<dbReference type="InterPro" id="IPR038188">
    <property type="entry name" value="TorS_sensor_sf"/>
</dbReference>
<dbReference type="SMART" id="SM00387">
    <property type="entry name" value="HATPase_c"/>
    <property type="match status" value="1"/>
</dbReference>
<dbReference type="SUPFAM" id="SSF55874">
    <property type="entry name" value="ATPase domain of HSP90 chaperone/DNA topoisomerase II/histidine kinase"/>
    <property type="match status" value="1"/>
</dbReference>
<keyword evidence="5" id="KW-0808">Transferase</keyword>
<evidence type="ECO:0000256" key="1">
    <source>
        <dbReference type="ARBA" id="ARBA00000085"/>
    </source>
</evidence>
<keyword evidence="7" id="KW-0472">Membrane</keyword>
<keyword evidence="4" id="KW-0597">Phosphoprotein</keyword>
<dbReference type="InterPro" id="IPR003594">
    <property type="entry name" value="HATPase_dom"/>
</dbReference>
<dbReference type="Proteomes" id="UP000613266">
    <property type="component" value="Unassembled WGS sequence"/>
</dbReference>
<evidence type="ECO:0000313" key="11">
    <source>
        <dbReference type="Proteomes" id="UP000613266"/>
    </source>
</evidence>
<dbReference type="PROSITE" id="PS50885">
    <property type="entry name" value="HAMP"/>
    <property type="match status" value="1"/>
</dbReference>
<dbReference type="RefSeq" id="WP_198110029.1">
    <property type="nucleotide sequence ID" value="NZ_JAEDAK010000003.1"/>
</dbReference>
<gene>
    <name evidence="10" type="ORF">I7X39_05765</name>
</gene>
<dbReference type="AlphaFoldDB" id="A0A931NGT5"/>
<accession>A0A931NGT5</accession>
<dbReference type="PRINTS" id="PR00344">
    <property type="entry name" value="BCTRLSENSOR"/>
</dbReference>
<feature type="transmembrane region" description="Helical" evidence="7">
    <location>
        <begin position="306"/>
        <end position="328"/>
    </location>
</feature>
<organism evidence="10 11">
    <name type="scientific">Inhella proteolytica</name>
    <dbReference type="NCBI Taxonomy" id="2795029"/>
    <lineage>
        <taxon>Bacteria</taxon>
        <taxon>Pseudomonadati</taxon>
        <taxon>Pseudomonadota</taxon>
        <taxon>Betaproteobacteria</taxon>
        <taxon>Burkholderiales</taxon>
        <taxon>Sphaerotilaceae</taxon>
        <taxon>Inhella</taxon>
    </lineage>
</organism>
<evidence type="ECO:0000259" key="9">
    <source>
        <dbReference type="PROSITE" id="PS50885"/>
    </source>
</evidence>
<dbReference type="InterPro" id="IPR005467">
    <property type="entry name" value="His_kinase_dom"/>
</dbReference>